<sequence>MTAPESSGFRFARHNRSPRSIAILCAVYAGLLALVLVFDAAWWLIGLLALGTLPALWDVLRNTSAGLSLDPAKLRWHSGARQGEIDLTEIDAFRFDTRWDFSVRVSVVLTNGKRLRLPDEALPPHKQLEQALQQAGFRVDRHHFTVF</sequence>
<evidence type="ECO:0000313" key="3">
    <source>
        <dbReference type="Proteomes" id="UP000325134"/>
    </source>
</evidence>
<dbReference type="EMBL" id="FQVK01000003">
    <property type="protein sequence ID" value="SHE52467.1"/>
    <property type="molecule type" value="Genomic_DNA"/>
</dbReference>
<evidence type="ECO:0008006" key="4">
    <source>
        <dbReference type="Google" id="ProtNLM"/>
    </source>
</evidence>
<dbReference type="OrthoDB" id="7867097at2"/>
<organism evidence="2 3">
    <name type="scientific">Ruegeria intermedia</name>
    <dbReference type="NCBI Taxonomy" id="996115"/>
    <lineage>
        <taxon>Bacteria</taxon>
        <taxon>Pseudomonadati</taxon>
        <taxon>Pseudomonadota</taxon>
        <taxon>Alphaproteobacteria</taxon>
        <taxon>Rhodobacterales</taxon>
        <taxon>Roseobacteraceae</taxon>
        <taxon>Ruegeria</taxon>
    </lineage>
</organism>
<feature type="transmembrane region" description="Helical" evidence="1">
    <location>
        <begin position="21"/>
        <end position="45"/>
    </location>
</feature>
<reference evidence="2 3" key="1">
    <citation type="submission" date="2016-11" db="EMBL/GenBank/DDBJ databases">
        <authorList>
            <person name="Varghese N."/>
            <person name="Submissions S."/>
        </authorList>
    </citation>
    <scope>NUCLEOTIDE SEQUENCE [LARGE SCALE GENOMIC DNA]</scope>
    <source>
        <strain evidence="2 3">DSM 29341</strain>
    </source>
</reference>
<accession>A0A1M4U794</accession>
<evidence type="ECO:0000256" key="1">
    <source>
        <dbReference type="SAM" id="Phobius"/>
    </source>
</evidence>
<keyword evidence="1" id="KW-0472">Membrane</keyword>
<gene>
    <name evidence="2" type="ORF">SAMN05444279_103207</name>
</gene>
<keyword evidence="1" id="KW-1133">Transmembrane helix</keyword>
<evidence type="ECO:0000313" key="2">
    <source>
        <dbReference type="EMBL" id="SHE52467.1"/>
    </source>
</evidence>
<dbReference type="Proteomes" id="UP000325134">
    <property type="component" value="Unassembled WGS sequence"/>
</dbReference>
<name>A0A1M4U794_9RHOB</name>
<dbReference type="AlphaFoldDB" id="A0A1M4U794"/>
<proteinExistence type="predicted"/>
<keyword evidence="1" id="KW-0812">Transmembrane</keyword>
<protein>
    <recommendedName>
        <fullName evidence="4">PH domain-containing protein</fullName>
    </recommendedName>
</protein>
<dbReference type="RefSeq" id="WP_149774759.1">
    <property type="nucleotide sequence ID" value="NZ_FQVK01000003.1"/>
</dbReference>
<keyword evidence="3" id="KW-1185">Reference proteome</keyword>